<gene>
    <name evidence="1" type="ORF">KPL71_009495</name>
</gene>
<reference evidence="2" key="1">
    <citation type="journal article" date="2023" name="Hortic. Res.">
        <title>A chromosome-level phased genome enabling allele-level studies in sweet orange: a case study on citrus Huanglongbing tolerance.</title>
        <authorList>
            <person name="Wu B."/>
            <person name="Yu Q."/>
            <person name="Deng Z."/>
            <person name="Duan Y."/>
            <person name="Luo F."/>
            <person name="Gmitter F. Jr."/>
        </authorList>
    </citation>
    <scope>NUCLEOTIDE SEQUENCE [LARGE SCALE GENOMIC DNA]</scope>
    <source>
        <strain evidence="2">cv. Valencia</strain>
    </source>
</reference>
<sequence>MLGLAQKNSPFPIFFCKFRRNRPKFSCLLDHANVIAAAAAAGKAHGAVTSAITHVAVTAVAIASGACLSTKVQKAIAFAKRAHHGQFRKTGDPYLTHCIHTGRILAMLIPSSGKRAVDTVVAGILHDVVDDACESLGSIEEEFGDEVAKLVAGVSRLSYINQANDLRVMLLGMVDDPRVVLIKLADRLHNMRTIYALPPAKARAVAQETLLIWCSLASRLGLWALKAELEDLCFAVLQPQIFRKMRADLASMWSPRNRVGYSRRITTIVSSPPLDERTASDDESFTTFDEHVLSMKDLLEAVVPFDILSDRRKRTKFLHDLAKSSEAQKKAKVVQDAGIALTSLVACEEALEKELLISTSYGLLLPLVLLLMRRKDVGIHKVYDARALRVVVGDKNGTLHGPAIQCCYSLLDIVHRLWIPIDGEFDDYIVNPKPSGYQSLHTAVQGPDGSALEVQIRTQKMHEYAEHGLAAHWLYKETGNKLQSISSMDESDIEASSSLSKDTDDHNPLDTDLFQKYSSLKMGHPVIRVEGSNLLAAVIIRVEKGGRELLVAVSFGLAASEVVADRRPSFQIKCWEAYARLYKKQDQFGRLLPTFIQITHLTEEEESEYWAVVSAVFEGKPVDSVVSRRSSDSVAPTSMEASINNKVRLLRTMLRWEEQLRSEASLRQSKLGGKANGNPDSVVPGEVVIVCWPNGEIMRLRSGSTAADAAMKVGLEGKLVLVNGQLVLPNTELKDGDIVEVRV</sequence>
<comment type="caution">
    <text evidence="1">The sequence shown here is derived from an EMBL/GenBank/DDBJ whole genome shotgun (WGS) entry which is preliminary data.</text>
</comment>
<dbReference type="EMBL" id="CM039172">
    <property type="protein sequence ID" value="KAH9783967.1"/>
    <property type="molecule type" value="Genomic_DNA"/>
</dbReference>
<accession>A0ACB8MEE9</accession>
<proteinExistence type="predicted"/>
<name>A0ACB8MEE9_CITSI</name>
<dbReference type="Proteomes" id="UP000829398">
    <property type="component" value="Chromosome 3"/>
</dbReference>
<protein>
    <submittedName>
        <fullName evidence="1">GTP diphosphokinase</fullName>
    </submittedName>
</protein>
<evidence type="ECO:0000313" key="2">
    <source>
        <dbReference type="Proteomes" id="UP000829398"/>
    </source>
</evidence>
<organism evidence="1 2">
    <name type="scientific">Citrus sinensis</name>
    <name type="common">Sweet orange</name>
    <name type="synonym">Citrus aurantium var. sinensis</name>
    <dbReference type="NCBI Taxonomy" id="2711"/>
    <lineage>
        <taxon>Eukaryota</taxon>
        <taxon>Viridiplantae</taxon>
        <taxon>Streptophyta</taxon>
        <taxon>Embryophyta</taxon>
        <taxon>Tracheophyta</taxon>
        <taxon>Spermatophyta</taxon>
        <taxon>Magnoliopsida</taxon>
        <taxon>eudicotyledons</taxon>
        <taxon>Gunneridae</taxon>
        <taxon>Pentapetalae</taxon>
        <taxon>rosids</taxon>
        <taxon>malvids</taxon>
        <taxon>Sapindales</taxon>
        <taxon>Rutaceae</taxon>
        <taxon>Aurantioideae</taxon>
        <taxon>Citrus</taxon>
    </lineage>
</organism>
<keyword evidence="2" id="KW-1185">Reference proteome</keyword>
<evidence type="ECO:0000313" key="1">
    <source>
        <dbReference type="EMBL" id="KAH9783967.1"/>
    </source>
</evidence>